<feature type="compositionally biased region" description="Polar residues" evidence="1">
    <location>
        <begin position="324"/>
        <end position="341"/>
    </location>
</feature>
<proteinExistence type="predicted"/>
<dbReference type="EMBL" id="LT828648">
    <property type="protein sequence ID" value="SLM49199.1"/>
    <property type="molecule type" value="Genomic_DNA"/>
</dbReference>
<feature type="compositionally biased region" description="Basic and acidic residues" evidence="1">
    <location>
        <begin position="392"/>
        <end position="401"/>
    </location>
</feature>
<gene>
    <name evidence="2" type="ORF">NSJP_3032</name>
</gene>
<dbReference type="AlphaFoldDB" id="A0A1W1I8L1"/>
<dbReference type="KEGG" id="nja:NSJP_3032"/>
<evidence type="ECO:0000313" key="2">
    <source>
        <dbReference type="EMBL" id="SLM49199.1"/>
    </source>
</evidence>
<protein>
    <submittedName>
        <fullName evidence="2">Uncharacterized protein</fullName>
    </submittedName>
</protein>
<accession>A0A1W1I8L1</accession>
<keyword evidence="3" id="KW-1185">Reference proteome</keyword>
<name>A0A1W1I8L1_9BACT</name>
<organism evidence="2 3">
    <name type="scientific">Nitrospira japonica</name>
    <dbReference type="NCBI Taxonomy" id="1325564"/>
    <lineage>
        <taxon>Bacteria</taxon>
        <taxon>Pseudomonadati</taxon>
        <taxon>Nitrospirota</taxon>
        <taxon>Nitrospiria</taxon>
        <taxon>Nitrospirales</taxon>
        <taxon>Nitrospiraceae</taxon>
        <taxon>Nitrospira</taxon>
    </lineage>
</organism>
<reference evidence="2 3" key="1">
    <citation type="submission" date="2017-03" db="EMBL/GenBank/DDBJ databases">
        <authorList>
            <person name="Afonso C.L."/>
            <person name="Miller P.J."/>
            <person name="Scott M.A."/>
            <person name="Spackman E."/>
            <person name="Goraichik I."/>
            <person name="Dimitrov K.M."/>
            <person name="Suarez D.L."/>
            <person name="Swayne D.E."/>
        </authorList>
    </citation>
    <scope>NUCLEOTIDE SEQUENCE [LARGE SCALE GENOMIC DNA]</scope>
    <source>
        <strain evidence="2">Genome sequencing of Nitrospira japonica strain NJ11</strain>
    </source>
</reference>
<dbReference type="Proteomes" id="UP000192042">
    <property type="component" value="Chromosome I"/>
</dbReference>
<feature type="region of interest" description="Disordered" evidence="1">
    <location>
        <begin position="324"/>
        <end position="401"/>
    </location>
</feature>
<evidence type="ECO:0000313" key="3">
    <source>
        <dbReference type="Proteomes" id="UP000192042"/>
    </source>
</evidence>
<evidence type="ECO:0000256" key="1">
    <source>
        <dbReference type="SAM" id="MobiDB-lite"/>
    </source>
</evidence>
<dbReference type="STRING" id="1325564.NSJP_3032"/>
<dbReference type="RefSeq" id="WP_080887469.1">
    <property type="nucleotide sequence ID" value="NZ_LT828648.1"/>
</dbReference>
<sequence length="401" mass="43585">MRFRSSSRRRFVAIGMAVFLAGMVGSPIRSFPLGKELQLTPDEPPIPTTCTPPRFTGQSQFFSSPKGTAKYSFDGICTSPQKPGAQLQYRLEASWSPSETDPQKPNASESIAMTGYEPFIPVRAPGGRIFMFWTGRCKQDPWLQPEAASCRIVGVSIPEDLRVVVPELQTLNFPKTENMIAPADRQRLHAQYLRVNSPVAGTKRIPGVLGPTDDMFTITNPVRNALVQQGQLFLKADAPKTGATQMTELEFRWLDAPANQSNVPNVFAVETSKLLQGYQVDQAVTRGNAGRWEIRARASGKAVPGPWSFPVQFKLFLTQPTQSKKQASPIPQTVPLPSSAVQAAPQGSAAPMVRPPAVTAPPSQGSSSSSGMIRMRGVEGPDETEDGQPADHSFRPEGKTP</sequence>